<reference evidence="1" key="1">
    <citation type="submission" date="2020-12" db="EMBL/GenBank/DDBJ databases">
        <title>Pontibaca salina gen. nov., sp. nov., isolated from marine sediment.</title>
        <authorList>
            <person name="Bo J."/>
            <person name="Wang S."/>
            <person name="Song X."/>
            <person name="Du Z."/>
        </authorList>
    </citation>
    <scope>NUCLEOTIDE SEQUENCE</scope>
    <source>
        <strain evidence="1">S1109L</strain>
    </source>
</reference>
<dbReference type="Proteomes" id="UP000613255">
    <property type="component" value="Unassembled WGS sequence"/>
</dbReference>
<name>A0A934HSV5_9RHOB</name>
<accession>A0A934HSV5</accession>
<dbReference type="RefSeq" id="WP_198686114.1">
    <property type="nucleotide sequence ID" value="NZ_JAEIJD010000006.1"/>
</dbReference>
<proteinExistence type="predicted"/>
<sequence length="177" mass="19472">MSDLRQAAPPQVADFQTTYATDRNWQHLMRTANTAYQCGDQVAALGYYRNALQEAERLIACAERCNGPEAAAMILVISHHNIAQLAAESGHWDLVRQHYQEPFDRLLALASLPTTPNQLRQACVENLKQATIALATHLQTSGAPGEAVARVINRARCVVSAPSDRSERPAPARPRFS</sequence>
<keyword evidence="2" id="KW-1185">Reference proteome</keyword>
<comment type="caution">
    <text evidence="1">The sequence shown here is derived from an EMBL/GenBank/DDBJ whole genome shotgun (WGS) entry which is preliminary data.</text>
</comment>
<protein>
    <submittedName>
        <fullName evidence="1">DUF2753 family protein</fullName>
    </submittedName>
</protein>
<dbReference type="Pfam" id="PF10952">
    <property type="entry name" value="DUF2753"/>
    <property type="match status" value="1"/>
</dbReference>
<evidence type="ECO:0000313" key="2">
    <source>
        <dbReference type="Proteomes" id="UP000613255"/>
    </source>
</evidence>
<gene>
    <name evidence="1" type="ORF">JAO82_09400</name>
</gene>
<dbReference type="EMBL" id="JAEIJD010000006">
    <property type="protein sequence ID" value="MBI6630095.1"/>
    <property type="molecule type" value="Genomic_DNA"/>
</dbReference>
<evidence type="ECO:0000313" key="1">
    <source>
        <dbReference type="EMBL" id="MBI6630095.1"/>
    </source>
</evidence>
<dbReference type="InterPro" id="IPR020206">
    <property type="entry name" value="Uncharacterised_VP2110"/>
</dbReference>
<dbReference type="AlphaFoldDB" id="A0A934HSV5"/>
<organism evidence="1 2">
    <name type="scientific">Pontibaca salina</name>
    <dbReference type="NCBI Taxonomy" id="2795731"/>
    <lineage>
        <taxon>Bacteria</taxon>
        <taxon>Pseudomonadati</taxon>
        <taxon>Pseudomonadota</taxon>
        <taxon>Alphaproteobacteria</taxon>
        <taxon>Rhodobacterales</taxon>
        <taxon>Roseobacteraceae</taxon>
        <taxon>Pontibaca</taxon>
    </lineage>
</organism>